<feature type="compositionally biased region" description="Low complexity" evidence="1">
    <location>
        <begin position="39"/>
        <end position="81"/>
    </location>
</feature>
<feature type="compositionally biased region" description="Gly residues" evidence="1">
    <location>
        <begin position="91"/>
        <end position="112"/>
    </location>
</feature>
<organism evidence="2 3">
    <name type="scientific">Podospora comata</name>
    <dbReference type="NCBI Taxonomy" id="48703"/>
    <lineage>
        <taxon>Eukaryota</taxon>
        <taxon>Fungi</taxon>
        <taxon>Dikarya</taxon>
        <taxon>Ascomycota</taxon>
        <taxon>Pezizomycotina</taxon>
        <taxon>Sordariomycetes</taxon>
        <taxon>Sordariomycetidae</taxon>
        <taxon>Sordariales</taxon>
        <taxon>Podosporaceae</taxon>
        <taxon>Podospora</taxon>
    </lineage>
</organism>
<keyword evidence="3" id="KW-1185">Reference proteome</keyword>
<proteinExistence type="predicted"/>
<feature type="compositionally biased region" description="Low complexity" evidence="1">
    <location>
        <begin position="1"/>
        <end position="16"/>
    </location>
</feature>
<dbReference type="EMBL" id="LR026968">
    <property type="protein sequence ID" value="VBB80895.1"/>
    <property type="molecule type" value="Genomic_DNA"/>
</dbReference>
<name>A0ABY6SC11_PODCO</name>
<accession>A0ABY6SC11</accession>
<sequence>MSRNPSRSNSPAPRQSTITESTLSSGFGDYGSPGIEGFARPPSRSSSAAAQRGSASTFSSTTAQRGSTTTTAGRTPSTPARPASPGPRPGSSGGVRPGSSGGGRPGSSGSAGSGDSIIPTEGNVPQHSSTGAKGRRKTGRGLPLESPMLLCWIPVAVRLAPPVTGSPERTAPSLLLALAKRLDGLERAGVRHSERNLI</sequence>
<reference evidence="2" key="1">
    <citation type="submission" date="2018-02" db="EMBL/GenBank/DDBJ databases">
        <authorList>
            <person name="Silar P."/>
        </authorList>
    </citation>
    <scope>NUCLEOTIDE SEQUENCE [LARGE SCALE GENOMIC DNA]</scope>
    <source>
        <strain evidence="2">T</strain>
    </source>
</reference>
<gene>
    <name evidence="2" type="ORF">PODCO_500465</name>
</gene>
<protein>
    <submittedName>
        <fullName evidence="2">Uncharacterized protein</fullName>
    </submittedName>
</protein>
<evidence type="ECO:0000256" key="1">
    <source>
        <dbReference type="SAM" id="MobiDB-lite"/>
    </source>
</evidence>
<evidence type="ECO:0000313" key="3">
    <source>
        <dbReference type="Proteomes" id="UP000280685"/>
    </source>
</evidence>
<evidence type="ECO:0000313" key="2">
    <source>
        <dbReference type="EMBL" id="VBB80895.1"/>
    </source>
</evidence>
<dbReference type="Proteomes" id="UP000280685">
    <property type="component" value="Chromosome 5"/>
</dbReference>
<feature type="region of interest" description="Disordered" evidence="1">
    <location>
        <begin position="1"/>
        <end position="141"/>
    </location>
</feature>